<dbReference type="Proteomes" id="UP001205337">
    <property type="component" value="Unassembled WGS sequence"/>
</dbReference>
<keyword evidence="2" id="KW-1185">Reference proteome</keyword>
<dbReference type="EMBL" id="JANTHX010000008">
    <property type="protein sequence ID" value="MCS0500353.1"/>
    <property type="molecule type" value="Genomic_DNA"/>
</dbReference>
<evidence type="ECO:0000313" key="2">
    <source>
        <dbReference type="Proteomes" id="UP001205337"/>
    </source>
</evidence>
<comment type="caution">
    <text evidence="1">The sequence shown here is derived from an EMBL/GenBank/DDBJ whole genome shotgun (WGS) entry which is preliminary data.</text>
</comment>
<dbReference type="RefSeq" id="WP_258799506.1">
    <property type="nucleotide sequence ID" value="NZ_JANTHX010000008.1"/>
</dbReference>
<proteinExistence type="predicted"/>
<evidence type="ECO:0000313" key="1">
    <source>
        <dbReference type="EMBL" id="MCS0500353.1"/>
    </source>
</evidence>
<reference evidence="1 2" key="1">
    <citation type="submission" date="2022-08" db="EMBL/GenBank/DDBJ databases">
        <authorList>
            <person name="Li F."/>
        </authorList>
    </citation>
    <scope>NUCLEOTIDE SEQUENCE [LARGE SCALE GENOMIC DNA]</scope>
    <source>
        <strain evidence="1 2">10F1B-8-1</strain>
    </source>
</reference>
<sequence>MSRIRFALPGSWARIPLASEAEALRAVRKLTEQVTGRKEELATLRAELRGRFTRVVEAAREGGADELYIGLELVPGIPLPAWAAVFPADPGQVDLSAVGFPELARGLDFVVGAPPEGGTSETSDDPRARVHAVRHAWRRTTEVAADDVERTFELVEADYWVAAAEPNRLALITFSTALAEYEEEMLELFDAVIGTLRWPVPDEALTAG</sequence>
<gene>
    <name evidence="1" type="ORF">NUH29_12430</name>
</gene>
<organism evidence="1 2">
    <name type="scientific">Protaetiibacter mangrovi</name>
    <dbReference type="NCBI Taxonomy" id="2970926"/>
    <lineage>
        <taxon>Bacteria</taxon>
        <taxon>Bacillati</taxon>
        <taxon>Actinomycetota</taxon>
        <taxon>Actinomycetes</taxon>
        <taxon>Micrococcales</taxon>
        <taxon>Microbacteriaceae</taxon>
        <taxon>Protaetiibacter</taxon>
    </lineage>
</organism>
<protein>
    <submittedName>
        <fullName evidence="1">Uncharacterized protein</fullName>
    </submittedName>
</protein>
<accession>A0ABT1ZI05</accession>
<name>A0ABT1ZI05_9MICO</name>